<evidence type="ECO:0000256" key="3">
    <source>
        <dbReference type="ARBA" id="ARBA00008346"/>
    </source>
</evidence>
<dbReference type="GO" id="GO:0006107">
    <property type="term" value="P:oxaloacetate metabolic process"/>
    <property type="evidence" value="ECO:0007669"/>
    <property type="project" value="UniProtKB-UniRule"/>
</dbReference>
<dbReference type="GO" id="GO:0008964">
    <property type="term" value="F:phosphoenolpyruvate carboxylase activity"/>
    <property type="evidence" value="ECO:0007669"/>
    <property type="project" value="UniProtKB-UniRule"/>
</dbReference>
<dbReference type="STRING" id="1232683.ADIMK_3564"/>
<dbReference type="InterPro" id="IPR021135">
    <property type="entry name" value="PEP_COase"/>
</dbReference>
<organism evidence="13 14">
    <name type="scientific">Marinobacterium lacunae</name>
    <dbReference type="NCBI Taxonomy" id="1232683"/>
    <lineage>
        <taxon>Bacteria</taxon>
        <taxon>Pseudomonadati</taxon>
        <taxon>Pseudomonadota</taxon>
        <taxon>Gammaproteobacteria</taxon>
        <taxon>Oceanospirillales</taxon>
        <taxon>Oceanospirillaceae</taxon>
        <taxon>Marinobacterium</taxon>
    </lineage>
</organism>
<dbReference type="Pfam" id="PF00311">
    <property type="entry name" value="PEPcase"/>
    <property type="match status" value="1"/>
</dbReference>
<dbReference type="InterPro" id="IPR022805">
    <property type="entry name" value="PEP_COase_bac/pln-type"/>
</dbReference>
<evidence type="ECO:0000256" key="8">
    <source>
        <dbReference type="ARBA" id="ARBA00023300"/>
    </source>
</evidence>
<keyword evidence="14" id="KW-1185">Reference proteome</keyword>
<evidence type="ECO:0000256" key="11">
    <source>
        <dbReference type="PROSITE-ProRule" id="PRU10111"/>
    </source>
</evidence>
<dbReference type="PROSITE" id="PS00393">
    <property type="entry name" value="PEPCASE_2"/>
    <property type="match status" value="1"/>
</dbReference>
<dbReference type="GO" id="GO:0000287">
    <property type="term" value="F:magnesium ion binding"/>
    <property type="evidence" value="ECO:0007669"/>
    <property type="project" value="UniProtKB-UniRule"/>
</dbReference>
<dbReference type="InterPro" id="IPR018129">
    <property type="entry name" value="PEP_COase_Lys_AS"/>
</dbReference>
<keyword evidence="7 10" id="KW-0456">Lyase</keyword>
<protein>
    <recommendedName>
        <fullName evidence="5 10">Phosphoenolpyruvate carboxylase</fullName>
        <shortName evidence="10">PEPC</shortName>
        <shortName evidence="10">PEPCase</shortName>
        <ecNumber evidence="4 10">4.1.1.31</ecNumber>
    </recommendedName>
</protein>
<sequence>MNNVVHDLKAPLRDNVRLLGHLLGNTIRRDCGEEFFAKVETIRNLSKDARKGKARKEDLIGALKALKEEELVPMARAFSQFLNLANLAEEHHRVRRRSSLVVSKPDPHALEQVLDHTLAQGIDADTLVRKAAELQVELVLTAHPTEVNRRTFIQKYDAMAAKLAALDHEHPLSHRYQDMEDRLQQLISQAWHTNEIRTERPTPVDEAKWGFAVIESSLWHALPVFLRNFDRELERVSGQRLPWSAAPIRFASWMGGDRDGNPNVTAKVTEEVLMLSRWMAADLFLKDVEKLSQALSMSRASDELLSAVNQSAEPYRELLREVRRKLTNTRQWAENCIRQGWHPLEEGYLSNEALLEPLLLCDRSLRMVGMEEIADGNLRNTLRRVSAFGLTLTRLDIRQNAERHAEVLAELTAHYGWGDYLDWSETQKQTFLLKELENRRPLLPGDWQPSANVQEVLDTCAVVARQNPEALGSYVISMASQPSDVLAVILLLKEQGVRFPMRVVPLFETLADLDNAPGCMAALLDFEWYRRYCGNQQEVMIGYSDSSKDAGTLAASWGQYRAQEALTQLCNERGIKLTLFHGRGGTVGRGGGPSHSAILSQPPHSVNGTLRVTEQGEMIRLKFGMPEIAVRSLELYASSVLQASLAPAAEPKPEWRALVTRMAGEAHRIYRSLVRENEQFVPYFRQITPEQELAKLPLGSRPAKRKADGGVESLRAIPWIFAWTQIRLMLPAWLGSAAIENALDSEDAHTLLEMREQWPFFRTYTDMLEMVLAKSEPDIAAYYEQRLVDPDLYSLGAELRHRLCNAQAMIKRLTGTGELLHNNPMVRQAIDVRNPYIDPLHYLQAELLYRDRHAPNKVVEQALMVTMTGIAAGMRNTG</sequence>
<dbReference type="eggNOG" id="COG2352">
    <property type="taxonomic scope" value="Bacteria"/>
</dbReference>
<gene>
    <name evidence="10" type="primary">ppc</name>
    <name evidence="13" type="ORF">ADIMK_3564</name>
</gene>
<comment type="caution">
    <text evidence="13">The sequence shown here is derived from an EMBL/GenBank/DDBJ whole genome shotgun (WGS) entry which is preliminary data.</text>
</comment>
<comment type="similarity">
    <text evidence="3 10">Belongs to the PEPCase type 1 family.</text>
</comment>
<evidence type="ECO:0000256" key="4">
    <source>
        <dbReference type="ARBA" id="ARBA00012305"/>
    </source>
</evidence>
<feature type="active site" evidence="10 11">
    <location>
        <position position="143"/>
    </location>
</feature>
<dbReference type="PANTHER" id="PTHR30523">
    <property type="entry name" value="PHOSPHOENOLPYRUVATE CARBOXYLASE"/>
    <property type="match status" value="1"/>
</dbReference>
<comment type="subunit">
    <text evidence="10">Homotetramer.</text>
</comment>
<comment type="function">
    <text evidence="2 10">Forms oxaloacetate, a four-carbon dicarboxylic acid source for the tricarboxylic acid cycle.</text>
</comment>
<dbReference type="OrthoDB" id="9768133at2"/>
<dbReference type="PANTHER" id="PTHR30523:SF6">
    <property type="entry name" value="PHOSPHOENOLPYRUVATE CARBOXYLASE"/>
    <property type="match status" value="1"/>
</dbReference>
<dbReference type="PRINTS" id="PR00150">
    <property type="entry name" value="PEPCARBXLASE"/>
</dbReference>
<evidence type="ECO:0000256" key="6">
    <source>
        <dbReference type="ARBA" id="ARBA00022842"/>
    </source>
</evidence>
<dbReference type="Gene3D" id="1.20.1440.90">
    <property type="entry name" value="Phosphoenolpyruvate/pyruvate domain"/>
    <property type="match status" value="1"/>
</dbReference>
<evidence type="ECO:0000256" key="12">
    <source>
        <dbReference type="PROSITE-ProRule" id="PRU10112"/>
    </source>
</evidence>
<reference evidence="13 14" key="1">
    <citation type="submission" date="2014-04" db="EMBL/GenBank/DDBJ databases">
        <title>Marinobacterium kochiensis sp. nov., isolated from sediment sample collected from Kochi backwaters in Kerala, India.</title>
        <authorList>
            <person name="Singh A."/>
            <person name="Pinnaka A.K."/>
        </authorList>
    </citation>
    <scope>NUCLEOTIDE SEQUENCE [LARGE SCALE GENOMIC DNA]</scope>
    <source>
        <strain evidence="13 14">AK27</strain>
    </source>
</reference>
<evidence type="ECO:0000313" key="14">
    <source>
        <dbReference type="Proteomes" id="UP000028252"/>
    </source>
</evidence>
<evidence type="ECO:0000313" key="13">
    <source>
        <dbReference type="EMBL" id="KEA62274.1"/>
    </source>
</evidence>
<dbReference type="SUPFAM" id="SSF51621">
    <property type="entry name" value="Phosphoenolpyruvate/pyruvate domain"/>
    <property type="match status" value="1"/>
</dbReference>
<evidence type="ECO:0000256" key="10">
    <source>
        <dbReference type="HAMAP-Rule" id="MF_00595"/>
    </source>
</evidence>
<dbReference type="PATRIC" id="fig|1232683.4.peg.3505"/>
<dbReference type="RefSeq" id="WP_036191007.1">
    <property type="nucleotide sequence ID" value="NZ_JMQN01000053.1"/>
</dbReference>
<comment type="cofactor">
    <cofactor evidence="1 10">
        <name>Mg(2+)</name>
        <dbReference type="ChEBI" id="CHEBI:18420"/>
    </cofactor>
</comment>
<evidence type="ECO:0000256" key="5">
    <source>
        <dbReference type="ARBA" id="ARBA00022419"/>
    </source>
</evidence>
<keyword evidence="13" id="KW-0670">Pyruvate</keyword>
<dbReference type="Proteomes" id="UP000028252">
    <property type="component" value="Unassembled WGS sequence"/>
</dbReference>
<dbReference type="HAMAP" id="MF_00595">
    <property type="entry name" value="PEPcase_type1"/>
    <property type="match status" value="1"/>
</dbReference>
<dbReference type="EC" id="4.1.1.31" evidence="4 10"/>
<dbReference type="PROSITE" id="PS00781">
    <property type="entry name" value="PEPCASE_1"/>
    <property type="match status" value="1"/>
</dbReference>
<dbReference type="GO" id="GO:0006099">
    <property type="term" value="P:tricarboxylic acid cycle"/>
    <property type="evidence" value="ECO:0007669"/>
    <property type="project" value="InterPro"/>
</dbReference>
<dbReference type="NCBIfam" id="NF000584">
    <property type="entry name" value="PRK00009.1"/>
    <property type="match status" value="1"/>
</dbReference>
<evidence type="ECO:0000256" key="1">
    <source>
        <dbReference type="ARBA" id="ARBA00001946"/>
    </source>
</evidence>
<proteinExistence type="inferred from homology"/>
<comment type="catalytic activity">
    <reaction evidence="9 10">
        <text>oxaloacetate + phosphate = phosphoenolpyruvate + hydrogencarbonate</text>
        <dbReference type="Rhea" id="RHEA:28370"/>
        <dbReference type="ChEBI" id="CHEBI:16452"/>
        <dbReference type="ChEBI" id="CHEBI:17544"/>
        <dbReference type="ChEBI" id="CHEBI:43474"/>
        <dbReference type="ChEBI" id="CHEBI:58702"/>
        <dbReference type="EC" id="4.1.1.31"/>
    </reaction>
</comment>
<dbReference type="InterPro" id="IPR015813">
    <property type="entry name" value="Pyrv/PenolPyrv_kinase-like_dom"/>
</dbReference>
<dbReference type="GO" id="GO:0015977">
    <property type="term" value="P:carbon fixation"/>
    <property type="evidence" value="ECO:0007669"/>
    <property type="project" value="UniProtKB-UniRule"/>
</dbReference>
<feature type="active site" evidence="10 12">
    <location>
        <position position="548"/>
    </location>
</feature>
<evidence type="ECO:0000256" key="9">
    <source>
        <dbReference type="ARBA" id="ARBA00048995"/>
    </source>
</evidence>
<dbReference type="AlphaFoldDB" id="A0A081FUR9"/>
<name>A0A081FUR9_9GAMM</name>
<keyword evidence="6 10" id="KW-0460">Magnesium</keyword>
<keyword evidence="8 10" id="KW-0120">Carbon dioxide fixation</keyword>
<accession>A0A081FUR9</accession>
<evidence type="ECO:0000256" key="2">
    <source>
        <dbReference type="ARBA" id="ARBA00003670"/>
    </source>
</evidence>
<dbReference type="InterPro" id="IPR033129">
    <property type="entry name" value="PEPCASE_His_AS"/>
</dbReference>
<evidence type="ECO:0000256" key="7">
    <source>
        <dbReference type="ARBA" id="ARBA00023239"/>
    </source>
</evidence>
<dbReference type="EMBL" id="JMQN01000053">
    <property type="protein sequence ID" value="KEA62274.1"/>
    <property type="molecule type" value="Genomic_DNA"/>
</dbReference>
<dbReference type="GO" id="GO:0005829">
    <property type="term" value="C:cytosol"/>
    <property type="evidence" value="ECO:0007669"/>
    <property type="project" value="TreeGrafter"/>
</dbReference>